<accession>A0A840REC5</accession>
<keyword evidence="4" id="KW-0028">Amino-acid biosynthesis</keyword>
<gene>
    <name evidence="12" type="ORF">HNQ50_001452</name>
</gene>
<dbReference type="GO" id="GO:0006564">
    <property type="term" value="P:L-serine biosynthetic process"/>
    <property type="evidence" value="ECO:0007669"/>
    <property type="project" value="UniProtKB-KW"/>
</dbReference>
<evidence type="ECO:0000256" key="3">
    <source>
        <dbReference type="ARBA" id="ARBA00012640"/>
    </source>
</evidence>
<sequence length="325" mass="36176">MRTQLISAFFALLISVSANAAEPLSLWQDSPARTAIIKFVTATTTSGSPDYLPPAQRVAVFDNDGTLWSEQPMYFQGFFLFDRLRELAPQHPEWATQEPYASALKGDYKKVLAGGEKSVTTLLMATHAGMTADEFSAIVDRWIHTASHPTLKHHYNELVYAPMLEVMTYLRANGYKTFIVSGGGVEFMRVFAEETYGVPPEQVIGSSIKTRFEMRDGKPVIERLPEIDFIDDGPGKPVGIARYIGRKPVIAFGNSDGDLQMLQYTTGGNGPHLGLIVHHTDAVREFIYDRQSPVGKLDKALDAAPANGWILIDMKTDWKKIYPFQ</sequence>
<dbReference type="GO" id="GO:0036424">
    <property type="term" value="F:L-phosphoserine phosphatase activity"/>
    <property type="evidence" value="ECO:0007669"/>
    <property type="project" value="TreeGrafter"/>
</dbReference>
<dbReference type="GO" id="GO:0005737">
    <property type="term" value="C:cytoplasm"/>
    <property type="evidence" value="ECO:0007669"/>
    <property type="project" value="TreeGrafter"/>
</dbReference>
<dbReference type="Gene3D" id="3.40.50.1000">
    <property type="entry name" value="HAD superfamily/HAD-like"/>
    <property type="match status" value="1"/>
</dbReference>
<evidence type="ECO:0000256" key="5">
    <source>
        <dbReference type="ARBA" id="ARBA00022723"/>
    </source>
</evidence>
<keyword evidence="6" id="KW-0378">Hydrolase</keyword>
<keyword evidence="7" id="KW-0460">Magnesium</keyword>
<dbReference type="PANTHER" id="PTHR43344:SF2">
    <property type="entry name" value="PHOSPHOSERINE PHOSPHATASE"/>
    <property type="match status" value="1"/>
</dbReference>
<dbReference type="GO" id="GO:0000287">
    <property type="term" value="F:magnesium ion binding"/>
    <property type="evidence" value="ECO:0007669"/>
    <property type="project" value="TreeGrafter"/>
</dbReference>
<dbReference type="InterPro" id="IPR023214">
    <property type="entry name" value="HAD_sf"/>
</dbReference>
<evidence type="ECO:0000256" key="10">
    <source>
        <dbReference type="ARBA" id="ARBA00048523"/>
    </source>
</evidence>
<evidence type="ECO:0000313" key="13">
    <source>
        <dbReference type="Proteomes" id="UP000543030"/>
    </source>
</evidence>
<dbReference type="EC" id="3.1.3.3" evidence="3"/>
<dbReference type="EMBL" id="JACHHN010000002">
    <property type="protein sequence ID" value="MBB5190730.1"/>
    <property type="molecule type" value="Genomic_DNA"/>
</dbReference>
<evidence type="ECO:0000256" key="1">
    <source>
        <dbReference type="ARBA" id="ARBA00001946"/>
    </source>
</evidence>
<evidence type="ECO:0000256" key="11">
    <source>
        <dbReference type="SAM" id="SignalP"/>
    </source>
</evidence>
<keyword evidence="13" id="KW-1185">Reference proteome</keyword>
<dbReference type="RefSeq" id="WP_184098994.1">
    <property type="nucleotide sequence ID" value="NZ_JACHHN010000002.1"/>
</dbReference>
<dbReference type="AlphaFoldDB" id="A0A840REC5"/>
<evidence type="ECO:0000256" key="2">
    <source>
        <dbReference type="ARBA" id="ARBA00005135"/>
    </source>
</evidence>
<organism evidence="12 13">
    <name type="scientific">Silvimonas terrae</name>
    <dbReference type="NCBI Taxonomy" id="300266"/>
    <lineage>
        <taxon>Bacteria</taxon>
        <taxon>Pseudomonadati</taxon>
        <taxon>Pseudomonadota</taxon>
        <taxon>Betaproteobacteria</taxon>
        <taxon>Neisseriales</taxon>
        <taxon>Chitinibacteraceae</taxon>
        <taxon>Silvimonas</taxon>
    </lineage>
</organism>
<dbReference type="Pfam" id="PF12710">
    <property type="entry name" value="HAD"/>
    <property type="match status" value="1"/>
</dbReference>
<feature type="chain" id="PRO_5032515928" description="phosphoserine phosphatase" evidence="11">
    <location>
        <begin position="21"/>
        <end position="325"/>
    </location>
</feature>
<evidence type="ECO:0000256" key="6">
    <source>
        <dbReference type="ARBA" id="ARBA00022801"/>
    </source>
</evidence>
<keyword evidence="8" id="KW-0718">Serine biosynthesis</keyword>
<name>A0A840REC5_9NEIS</name>
<comment type="cofactor">
    <cofactor evidence="1">
        <name>Mg(2+)</name>
        <dbReference type="ChEBI" id="CHEBI:18420"/>
    </cofactor>
</comment>
<comment type="catalytic activity">
    <reaction evidence="10">
        <text>O-phospho-D-serine + H2O = D-serine + phosphate</text>
        <dbReference type="Rhea" id="RHEA:24873"/>
        <dbReference type="ChEBI" id="CHEBI:15377"/>
        <dbReference type="ChEBI" id="CHEBI:35247"/>
        <dbReference type="ChEBI" id="CHEBI:43474"/>
        <dbReference type="ChEBI" id="CHEBI:58680"/>
        <dbReference type="EC" id="3.1.3.3"/>
    </reaction>
</comment>
<dbReference type="InterPro" id="IPR050582">
    <property type="entry name" value="HAD-like_SerB"/>
</dbReference>
<evidence type="ECO:0000256" key="8">
    <source>
        <dbReference type="ARBA" id="ARBA00023299"/>
    </source>
</evidence>
<reference evidence="12 13" key="1">
    <citation type="submission" date="2020-08" db="EMBL/GenBank/DDBJ databases">
        <title>Genomic Encyclopedia of Type Strains, Phase IV (KMG-IV): sequencing the most valuable type-strain genomes for metagenomic binning, comparative biology and taxonomic classification.</title>
        <authorList>
            <person name="Goeker M."/>
        </authorList>
    </citation>
    <scope>NUCLEOTIDE SEQUENCE [LARGE SCALE GENOMIC DNA]</scope>
    <source>
        <strain evidence="12 13">DSM 18233</strain>
    </source>
</reference>
<evidence type="ECO:0000256" key="9">
    <source>
        <dbReference type="ARBA" id="ARBA00048138"/>
    </source>
</evidence>
<evidence type="ECO:0000313" key="12">
    <source>
        <dbReference type="EMBL" id="MBB5190730.1"/>
    </source>
</evidence>
<dbReference type="SUPFAM" id="SSF56784">
    <property type="entry name" value="HAD-like"/>
    <property type="match status" value="1"/>
</dbReference>
<protein>
    <recommendedName>
        <fullName evidence="3">phosphoserine phosphatase</fullName>
        <ecNumber evidence="3">3.1.3.3</ecNumber>
    </recommendedName>
</protein>
<comment type="catalytic activity">
    <reaction evidence="9">
        <text>O-phospho-L-serine + H2O = L-serine + phosphate</text>
        <dbReference type="Rhea" id="RHEA:21208"/>
        <dbReference type="ChEBI" id="CHEBI:15377"/>
        <dbReference type="ChEBI" id="CHEBI:33384"/>
        <dbReference type="ChEBI" id="CHEBI:43474"/>
        <dbReference type="ChEBI" id="CHEBI:57524"/>
        <dbReference type="EC" id="3.1.3.3"/>
    </reaction>
</comment>
<evidence type="ECO:0000256" key="4">
    <source>
        <dbReference type="ARBA" id="ARBA00022605"/>
    </source>
</evidence>
<comment type="pathway">
    <text evidence="2">Amino-acid biosynthesis; L-serine biosynthesis; L-serine from 3-phospho-D-glycerate: step 3/3.</text>
</comment>
<dbReference type="InterPro" id="IPR036412">
    <property type="entry name" value="HAD-like_sf"/>
</dbReference>
<comment type="caution">
    <text evidence="12">The sequence shown here is derived from an EMBL/GenBank/DDBJ whole genome shotgun (WGS) entry which is preliminary data.</text>
</comment>
<proteinExistence type="predicted"/>
<keyword evidence="11" id="KW-0732">Signal</keyword>
<keyword evidence="5" id="KW-0479">Metal-binding</keyword>
<evidence type="ECO:0000256" key="7">
    <source>
        <dbReference type="ARBA" id="ARBA00022842"/>
    </source>
</evidence>
<dbReference type="Proteomes" id="UP000543030">
    <property type="component" value="Unassembled WGS sequence"/>
</dbReference>
<feature type="signal peptide" evidence="11">
    <location>
        <begin position="1"/>
        <end position="20"/>
    </location>
</feature>
<dbReference type="PANTHER" id="PTHR43344">
    <property type="entry name" value="PHOSPHOSERINE PHOSPHATASE"/>
    <property type="match status" value="1"/>
</dbReference>